<sequence>MPWGKTSSGFTLVELMVIVAILGIFAGIAVPSFTDLIRRNRLQSASEEFYGLLQYARTEAVSRGRSITVTQNKDGAWLVKTKDKVLRQQRFTAVDLQASRDTLTFRQNGTADAALAIAVCAQSTPALVRTLSVENSGRVSLSSKTQEKKACATS</sequence>
<evidence type="ECO:0000256" key="5">
    <source>
        <dbReference type="ARBA" id="ARBA00022519"/>
    </source>
</evidence>
<name>A0A1G9ADP5_9PSED</name>
<dbReference type="STRING" id="137658.SAMN05216186_105156"/>
<evidence type="ECO:0000256" key="1">
    <source>
        <dbReference type="ARBA" id="ARBA00004377"/>
    </source>
</evidence>
<keyword evidence="4" id="KW-0488">Methylation</keyword>
<keyword evidence="8 11" id="KW-0472">Membrane</keyword>
<dbReference type="GO" id="GO:0015628">
    <property type="term" value="P:protein secretion by the type II secretion system"/>
    <property type="evidence" value="ECO:0007669"/>
    <property type="project" value="InterPro"/>
</dbReference>
<dbReference type="PROSITE" id="PS00409">
    <property type="entry name" value="PROKAR_NTER_METHYL"/>
    <property type="match status" value="1"/>
</dbReference>
<reference evidence="13 14" key="1">
    <citation type="submission" date="2016-10" db="EMBL/GenBank/DDBJ databases">
        <authorList>
            <person name="de Groot N.N."/>
        </authorList>
    </citation>
    <scope>NUCLEOTIDE SEQUENCE [LARGE SCALE GENOMIC DNA]</scope>
    <source>
        <strain evidence="13 14">JCM 21544</strain>
    </source>
</reference>
<evidence type="ECO:0000256" key="3">
    <source>
        <dbReference type="ARBA" id="ARBA00022475"/>
    </source>
</evidence>
<dbReference type="GO" id="GO:0005886">
    <property type="term" value="C:plasma membrane"/>
    <property type="evidence" value="ECO:0007669"/>
    <property type="project" value="UniProtKB-SubCell"/>
</dbReference>
<dbReference type="GO" id="GO:0015627">
    <property type="term" value="C:type II protein secretion system complex"/>
    <property type="evidence" value="ECO:0007669"/>
    <property type="project" value="InterPro"/>
</dbReference>
<protein>
    <recommendedName>
        <fullName evidence="2">Type II secretion system protein H</fullName>
    </recommendedName>
    <alternativeName>
        <fullName evidence="10">General secretion pathway protein H</fullName>
    </alternativeName>
</protein>
<evidence type="ECO:0000256" key="9">
    <source>
        <dbReference type="ARBA" id="ARBA00025772"/>
    </source>
</evidence>
<keyword evidence="5" id="KW-0997">Cell inner membrane</keyword>
<dbReference type="InterPro" id="IPR022346">
    <property type="entry name" value="T2SS_GspH"/>
</dbReference>
<keyword evidence="7 11" id="KW-1133">Transmembrane helix</keyword>
<dbReference type="AlphaFoldDB" id="A0A1G9ADP5"/>
<evidence type="ECO:0000256" key="7">
    <source>
        <dbReference type="ARBA" id="ARBA00022989"/>
    </source>
</evidence>
<dbReference type="PANTHER" id="PTHR30093">
    <property type="entry name" value="GENERAL SECRETION PATHWAY PROTEIN G"/>
    <property type="match status" value="1"/>
</dbReference>
<evidence type="ECO:0000313" key="13">
    <source>
        <dbReference type="EMBL" id="SDK24640.1"/>
    </source>
</evidence>
<comment type="similarity">
    <text evidence="9">Belongs to the GSP H family.</text>
</comment>
<keyword evidence="3" id="KW-1003">Cell membrane</keyword>
<evidence type="ECO:0000256" key="4">
    <source>
        <dbReference type="ARBA" id="ARBA00022481"/>
    </source>
</evidence>
<evidence type="ECO:0000259" key="12">
    <source>
        <dbReference type="Pfam" id="PF12019"/>
    </source>
</evidence>
<evidence type="ECO:0000256" key="11">
    <source>
        <dbReference type="SAM" id="Phobius"/>
    </source>
</evidence>
<dbReference type="Gene3D" id="3.55.40.10">
    <property type="entry name" value="minor pseudopilin epsh domain"/>
    <property type="match status" value="1"/>
</dbReference>
<dbReference type="RefSeq" id="WP_084335196.1">
    <property type="nucleotide sequence ID" value="NZ_FNFD01000005.1"/>
</dbReference>
<dbReference type="Pfam" id="PF07963">
    <property type="entry name" value="N_methyl"/>
    <property type="match status" value="1"/>
</dbReference>
<dbReference type="SUPFAM" id="SSF54523">
    <property type="entry name" value="Pili subunits"/>
    <property type="match status" value="1"/>
</dbReference>
<dbReference type="InterPro" id="IPR045584">
    <property type="entry name" value="Pilin-like"/>
</dbReference>
<evidence type="ECO:0000256" key="6">
    <source>
        <dbReference type="ARBA" id="ARBA00022692"/>
    </source>
</evidence>
<dbReference type="EMBL" id="FNFD01000005">
    <property type="protein sequence ID" value="SDK24640.1"/>
    <property type="molecule type" value="Genomic_DNA"/>
</dbReference>
<dbReference type="NCBIfam" id="TIGR02532">
    <property type="entry name" value="IV_pilin_GFxxxE"/>
    <property type="match status" value="1"/>
</dbReference>
<feature type="domain" description="General secretion pathway GspH" evidence="12">
    <location>
        <begin position="45"/>
        <end position="137"/>
    </location>
</feature>
<evidence type="ECO:0000256" key="8">
    <source>
        <dbReference type="ARBA" id="ARBA00023136"/>
    </source>
</evidence>
<dbReference type="PANTHER" id="PTHR30093:SF41">
    <property type="entry name" value="TYPE II SECRETION SYSTEM PROTEIN H"/>
    <property type="match status" value="1"/>
</dbReference>
<keyword evidence="14" id="KW-1185">Reference proteome</keyword>
<accession>A0A1G9ADP5</accession>
<evidence type="ECO:0000313" key="14">
    <source>
        <dbReference type="Proteomes" id="UP000198706"/>
    </source>
</evidence>
<organism evidence="13 14">
    <name type="scientific">Pseudomonas indica</name>
    <dbReference type="NCBI Taxonomy" id="137658"/>
    <lineage>
        <taxon>Bacteria</taxon>
        <taxon>Pseudomonadati</taxon>
        <taxon>Pseudomonadota</taxon>
        <taxon>Gammaproteobacteria</taxon>
        <taxon>Pseudomonadales</taxon>
        <taxon>Pseudomonadaceae</taxon>
        <taxon>Pseudomonas</taxon>
    </lineage>
</organism>
<gene>
    <name evidence="13" type="ORF">SAMN05216186_105156</name>
</gene>
<dbReference type="Pfam" id="PF12019">
    <property type="entry name" value="GspH"/>
    <property type="match status" value="1"/>
</dbReference>
<keyword evidence="6 11" id="KW-0812">Transmembrane</keyword>
<evidence type="ECO:0000256" key="2">
    <source>
        <dbReference type="ARBA" id="ARBA00021549"/>
    </source>
</evidence>
<feature type="transmembrane region" description="Helical" evidence="11">
    <location>
        <begin position="12"/>
        <end position="33"/>
    </location>
</feature>
<dbReference type="InterPro" id="IPR012902">
    <property type="entry name" value="N_methyl_site"/>
</dbReference>
<comment type="subcellular location">
    <subcellularLocation>
        <location evidence="1">Cell inner membrane</location>
        <topology evidence="1">Single-pass membrane protein</topology>
    </subcellularLocation>
</comment>
<dbReference type="Proteomes" id="UP000198706">
    <property type="component" value="Unassembled WGS sequence"/>
</dbReference>
<evidence type="ECO:0000256" key="10">
    <source>
        <dbReference type="ARBA" id="ARBA00030775"/>
    </source>
</evidence>
<proteinExistence type="inferred from homology"/>